<keyword evidence="3" id="KW-0805">Transcription regulation</keyword>
<dbReference type="Proteomes" id="UP000323000">
    <property type="component" value="Chromosome 6"/>
</dbReference>
<comment type="function">
    <text evidence="3">Transcription activator.</text>
</comment>
<feature type="region of interest" description="Disordered" evidence="4">
    <location>
        <begin position="1"/>
        <end position="23"/>
    </location>
</feature>
<evidence type="ECO:0000256" key="4">
    <source>
        <dbReference type="SAM" id="MobiDB-lite"/>
    </source>
</evidence>
<evidence type="ECO:0000313" key="6">
    <source>
        <dbReference type="EMBL" id="TXG59965.1"/>
    </source>
</evidence>
<dbReference type="InterPro" id="IPR014977">
    <property type="entry name" value="WRC_dom"/>
</dbReference>
<accession>A0A5C7HT43</accession>
<dbReference type="GO" id="GO:0006351">
    <property type="term" value="P:DNA-templated transcription"/>
    <property type="evidence" value="ECO:0007669"/>
    <property type="project" value="UniProtKB-UniRule"/>
</dbReference>
<evidence type="ECO:0000313" key="7">
    <source>
        <dbReference type="Proteomes" id="UP000323000"/>
    </source>
</evidence>
<dbReference type="GO" id="GO:0005524">
    <property type="term" value="F:ATP binding"/>
    <property type="evidence" value="ECO:0007669"/>
    <property type="project" value="UniProtKB-UniRule"/>
</dbReference>
<proteinExistence type="inferred from homology"/>
<protein>
    <recommendedName>
        <fullName evidence="3">Growth-regulating factor</fullName>
    </recommendedName>
</protein>
<reference evidence="7" key="1">
    <citation type="journal article" date="2019" name="Gigascience">
        <title>De novo genome assembly of the endangered Acer yangbiense, a plant species with extremely small populations endemic to Yunnan Province, China.</title>
        <authorList>
            <person name="Yang J."/>
            <person name="Wariss H.M."/>
            <person name="Tao L."/>
            <person name="Zhang R."/>
            <person name="Yun Q."/>
            <person name="Hollingsworth P."/>
            <person name="Dao Z."/>
            <person name="Luo G."/>
            <person name="Guo H."/>
            <person name="Ma Y."/>
            <person name="Sun W."/>
        </authorList>
    </citation>
    <scope>NUCLEOTIDE SEQUENCE [LARGE SCALE GENOMIC DNA]</scope>
    <source>
        <strain evidence="7">cv. Malutang</strain>
    </source>
</reference>
<evidence type="ECO:0000259" key="5">
    <source>
        <dbReference type="PROSITE" id="PS51667"/>
    </source>
</evidence>
<organism evidence="6 7">
    <name type="scientific">Acer yangbiense</name>
    <dbReference type="NCBI Taxonomy" id="1000413"/>
    <lineage>
        <taxon>Eukaryota</taxon>
        <taxon>Viridiplantae</taxon>
        <taxon>Streptophyta</taxon>
        <taxon>Embryophyta</taxon>
        <taxon>Tracheophyta</taxon>
        <taxon>Spermatophyta</taxon>
        <taxon>Magnoliopsida</taxon>
        <taxon>eudicotyledons</taxon>
        <taxon>Gunneridae</taxon>
        <taxon>Pentapetalae</taxon>
        <taxon>rosids</taxon>
        <taxon>malvids</taxon>
        <taxon>Sapindales</taxon>
        <taxon>Sapindaceae</taxon>
        <taxon>Hippocastanoideae</taxon>
        <taxon>Acereae</taxon>
        <taxon>Acer</taxon>
    </lineage>
</organism>
<keyword evidence="7" id="KW-1185">Reference proteome</keyword>
<keyword evidence="3" id="KW-0804">Transcription</keyword>
<evidence type="ECO:0000256" key="3">
    <source>
        <dbReference type="RuleBase" id="RU367127"/>
    </source>
</evidence>
<comment type="caution">
    <text evidence="2">Lacks conserved residue(s) required for the propagation of feature annotation.</text>
</comment>
<evidence type="ECO:0000256" key="1">
    <source>
        <dbReference type="ARBA" id="ARBA00023242"/>
    </source>
</evidence>
<comment type="caution">
    <text evidence="6">The sequence shown here is derived from an EMBL/GenBank/DDBJ whole genome shotgun (WGS) entry which is preliminary data.</text>
</comment>
<dbReference type="PANTHER" id="PTHR31602:SF8">
    <property type="entry name" value="GROWTH-REGULATING FACTOR 5"/>
    <property type="match status" value="1"/>
</dbReference>
<dbReference type="PROSITE" id="PS51667">
    <property type="entry name" value="WRC"/>
    <property type="match status" value="1"/>
</dbReference>
<keyword evidence="3" id="KW-0010">Activator</keyword>
<keyword evidence="1 3" id="KW-0539">Nucleus</keyword>
<comment type="similarity">
    <text evidence="3">Belongs to the GRF family.</text>
</comment>
<feature type="domain" description="WRC" evidence="5">
    <location>
        <begin position="139"/>
        <end position="185"/>
    </location>
</feature>
<evidence type="ECO:0000256" key="2">
    <source>
        <dbReference type="PROSITE-ProRule" id="PRU01002"/>
    </source>
</evidence>
<dbReference type="InterPro" id="IPR031137">
    <property type="entry name" value="GRF"/>
</dbReference>
<gene>
    <name evidence="6" type="ORF">EZV62_014538</name>
</gene>
<comment type="subcellular location">
    <subcellularLocation>
        <location evidence="3">Nucleus</location>
    </subcellularLocation>
</comment>
<dbReference type="GO" id="GO:0032502">
    <property type="term" value="P:developmental process"/>
    <property type="evidence" value="ECO:0007669"/>
    <property type="project" value="InterPro"/>
</dbReference>
<sequence>MTGEDDRGYTKMPRTGNFPVSRTMPIQQGGPFLRPYYMVSSYNTIAQQHQITGFSGLQNTPSYYDYTITAGYGSSSINPSKRVLFSGARGNFTKSQIIELDKQLWIAKHLMENEALPSHLLNYLYGSTRTFSVGSGSNNAEPRRCRKRDGKKWRCSRNVVPQQNFCWEHKYRAQANYRSRKLVDGPTQ</sequence>
<dbReference type="EMBL" id="VAHF01000006">
    <property type="protein sequence ID" value="TXG59965.1"/>
    <property type="molecule type" value="Genomic_DNA"/>
</dbReference>
<dbReference type="OrthoDB" id="10409144at2759"/>
<dbReference type="PANTHER" id="PTHR31602">
    <property type="entry name" value="GROWTH-REGULATING FACTOR 5"/>
    <property type="match status" value="1"/>
</dbReference>
<dbReference type="Pfam" id="PF08879">
    <property type="entry name" value="WRC"/>
    <property type="match status" value="1"/>
</dbReference>
<dbReference type="GO" id="GO:0005634">
    <property type="term" value="C:nucleus"/>
    <property type="evidence" value="ECO:0007669"/>
    <property type="project" value="UniProtKB-SubCell"/>
</dbReference>
<comment type="domain">
    <text evidence="3">The QLQ domain and WRC domain may be involved in protein-protein interaction and DNA-binding, respectively.</text>
</comment>
<dbReference type="AlphaFoldDB" id="A0A5C7HT43"/>
<name>A0A5C7HT43_9ROSI</name>